<dbReference type="InterPro" id="IPR052524">
    <property type="entry name" value="MFS_Cyanate_Porter"/>
</dbReference>
<evidence type="ECO:0000256" key="5">
    <source>
        <dbReference type="SAM" id="Phobius"/>
    </source>
</evidence>
<dbReference type="Pfam" id="PF07690">
    <property type="entry name" value="MFS_1"/>
    <property type="match status" value="1"/>
</dbReference>
<protein>
    <submittedName>
        <fullName evidence="7">MFS transporter</fullName>
    </submittedName>
</protein>
<accession>A0A9Q9MCV3</accession>
<keyword evidence="2 5" id="KW-0812">Transmembrane</keyword>
<dbReference type="PANTHER" id="PTHR23523:SF2">
    <property type="entry name" value="2-NITROIMIDAZOLE TRANSPORTER"/>
    <property type="match status" value="1"/>
</dbReference>
<evidence type="ECO:0000259" key="6">
    <source>
        <dbReference type="PROSITE" id="PS50850"/>
    </source>
</evidence>
<dbReference type="InterPro" id="IPR011701">
    <property type="entry name" value="MFS"/>
</dbReference>
<keyword evidence="3 5" id="KW-1133">Transmembrane helix</keyword>
<dbReference type="RefSeq" id="WP_052388020.1">
    <property type="nucleotide sequence ID" value="NZ_CP073767.1"/>
</dbReference>
<evidence type="ECO:0000256" key="3">
    <source>
        <dbReference type="ARBA" id="ARBA00022989"/>
    </source>
</evidence>
<keyword evidence="8" id="KW-1185">Reference proteome</keyword>
<dbReference type="GO" id="GO:0022857">
    <property type="term" value="F:transmembrane transporter activity"/>
    <property type="evidence" value="ECO:0007669"/>
    <property type="project" value="InterPro"/>
</dbReference>
<proteinExistence type="predicted"/>
<keyword evidence="4 5" id="KW-0472">Membrane</keyword>
<feature type="transmembrane region" description="Helical" evidence="5">
    <location>
        <begin position="179"/>
        <end position="199"/>
    </location>
</feature>
<feature type="transmembrane region" description="Helical" evidence="5">
    <location>
        <begin position="260"/>
        <end position="278"/>
    </location>
</feature>
<evidence type="ECO:0000256" key="1">
    <source>
        <dbReference type="ARBA" id="ARBA00004651"/>
    </source>
</evidence>
<organism evidence="7 8">
    <name type="scientific">Dactylosporangium aurantiacum</name>
    <dbReference type="NCBI Taxonomy" id="35754"/>
    <lineage>
        <taxon>Bacteria</taxon>
        <taxon>Bacillati</taxon>
        <taxon>Actinomycetota</taxon>
        <taxon>Actinomycetes</taxon>
        <taxon>Micromonosporales</taxon>
        <taxon>Micromonosporaceae</taxon>
        <taxon>Dactylosporangium</taxon>
    </lineage>
</organism>
<evidence type="ECO:0000256" key="2">
    <source>
        <dbReference type="ARBA" id="ARBA00022692"/>
    </source>
</evidence>
<dbReference type="Proteomes" id="UP001058003">
    <property type="component" value="Chromosome"/>
</dbReference>
<dbReference type="Gene3D" id="1.20.1250.20">
    <property type="entry name" value="MFS general substrate transporter like domains"/>
    <property type="match status" value="1"/>
</dbReference>
<dbReference type="SUPFAM" id="SSF103473">
    <property type="entry name" value="MFS general substrate transporter"/>
    <property type="match status" value="1"/>
</dbReference>
<feature type="transmembrane region" description="Helical" evidence="5">
    <location>
        <begin position="380"/>
        <end position="399"/>
    </location>
</feature>
<feature type="transmembrane region" description="Helical" evidence="5">
    <location>
        <begin position="25"/>
        <end position="43"/>
    </location>
</feature>
<dbReference type="PROSITE" id="PS50850">
    <property type="entry name" value="MFS"/>
    <property type="match status" value="1"/>
</dbReference>
<dbReference type="PANTHER" id="PTHR23523">
    <property type="match status" value="1"/>
</dbReference>
<evidence type="ECO:0000313" key="7">
    <source>
        <dbReference type="EMBL" id="UWZ51369.1"/>
    </source>
</evidence>
<dbReference type="AlphaFoldDB" id="A0A9Q9MCV3"/>
<dbReference type="KEGG" id="daur:Daura_32035"/>
<feature type="transmembrane region" description="Helical" evidence="5">
    <location>
        <begin position="95"/>
        <end position="112"/>
    </location>
</feature>
<feature type="transmembrane region" description="Helical" evidence="5">
    <location>
        <begin position="118"/>
        <end position="139"/>
    </location>
</feature>
<feature type="transmembrane region" description="Helical" evidence="5">
    <location>
        <begin position="347"/>
        <end position="368"/>
    </location>
</feature>
<feature type="transmembrane region" description="Helical" evidence="5">
    <location>
        <begin position="290"/>
        <end position="309"/>
    </location>
</feature>
<evidence type="ECO:0000313" key="8">
    <source>
        <dbReference type="Proteomes" id="UP001058003"/>
    </source>
</evidence>
<comment type="subcellular location">
    <subcellularLocation>
        <location evidence="1">Cell membrane</location>
        <topology evidence="1">Multi-pass membrane protein</topology>
    </subcellularLocation>
</comment>
<feature type="transmembrane region" description="Helical" evidence="5">
    <location>
        <begin position="63"/>
        <end position="83"/>
    </location>
</feature>
<dbReference type="EMBL" id="CP073767">
    <property type="protein sequence ID" value="UWZ51369.1"/>
    <property type="molecule type" value="Genomic_DNA"/>
</dbReference>
<dbReference type="InterPro" id="IPR020846">
    <property type="entry name" value="MFS_dom"/>
</dbReference>
<reference evidence="7" key="1">
    <citation type="submission" date="2021-04" db="EMBL/GenBank/DDBJ databases">
        <title>Dactylosporangium aurantiacum NRRL B-8018 full assembly.</title>
        <authorList>
            <person name="Hartkoorn R.C."/>
            <person name="Beaudoing E."/>
            <person name="Hot D."/>
        </authorList>
    </citation>
    <scope>NUCLEOTIDE SEQUENCE</scope>
    <source>
        <strain evidence="7">NRRL B-8018</strain>
    </source>
</reference>
<feature type="transmembrane region" description="Helical" evidence="5">
    <location>
        <begin position="219"/>
        <end position="240"/>
    </location>
</feature>
<evidence type="ECO:0000256" key="4">
    <source>
        <dbReference type="ARBA" id="ARBA00023136"/>
    </source>
</evidence>
<sequence>MKPGQTREIQREPAARDRAADRRDLLLLSCGVVLLACNLRPAITSLPPIFPEMQTHLHLSLTAVTVVATVPVLAFGVFAPVAASFGRRYGEERTLAASLLVLAGALAARAAFPGGALFPATAVSAGAIAVMSVLLTSMIKRRQPQRTGLLLGLYLFALYIGAMVGSAASVPLYEASGGSWPVTLGVWCLPAVVALLVWLPQTSRRTAPAGAGTAGAGTVYRSPLAWQVAAFMGLQSLIYYSTLSWLPSFFRDRGATPGQAGLLVSMLSIGGLVTALTTPMLAQRRADQRLLVVAGVGICAAGLAGAVAAPLSTAALWTGLLGLGQGGVMGLALYFTMARAGSAAESISLSAMAQCVGYLLATTGPLLVGLLHDATGGWRWPFALLFLLTAVKLAAGVLAGRARTLHSPGAAP</sequence>
<dbReference type="GO" id="GO:0005886">
    <property type="term" value="C:plasma membrane"/>
    <property type="evidence" value="ECO:0007669"/>
    <property type="project" value="UniProtKB-SubCell"/>
</dbReference>
<gene>
    <name evidence="7" type="ORF">Daura_32035</name>
</gene>
<feature type="transmembrane region" description="Helical" evidence="5">
    <location>
        <begin position="315"/>
        <end position="335"/>
    </location>
</feature>
<feature type="domain" description="Major facilitator superfamily (MFS) profile" evidence="6">
    <location>
        <begin position="222"/>
        <end position="412"/>
    </location>
</feature>
<dbReference type="InterPro" id="IPR036259">
    <property type="entry name" value="MFS_trans_sf"/>
</dbReference>
<feature type="transmembrane region" description="Helical" evidence="5">
    <location>
        <begin position="151"/>
        <end position="173"/>
    </location>
</feature>
<name>A0A9Q9MCV3_9ACTN</name>